<evidence type="ECO:0000259" key="3">
    <source>
        <dbReference type="Pfam" id="PF09937"/>
    </source>
</evidence>
<name>A0A679IN06_VARPD</name>
<dbReference type="Pfam" id="PF00805">
    <property type="entry name" value="Pentapeptide"/>
    <property type="match status" value="4"/>
</dbReference>
<dbReference type="PANTHER" id="PTHR47485:SF1">
    <property type="entry name" value="THYLAKOID LUMENAL 17.4 KDA PROTEIN, CHLOROPLASTIC"/>
    <property type="match status" value="1"/>
</dbReference>
<accession>A0A679IN06</accession>
<dbReference type="EMBL" id="LR743507">
    <property type="protein sequence ID" value="CAA2100467.1"/>
    <property type="molecule type" value="Genomic_DNA"/>
</dbReference>
<gene>
    <name evidence="4" type="primary">pipB2_1</name>
    <name evidence="4" type="ORF">VVAX_00759</name>
</gene>
<keyword evidence="1" id="KW-0677">Repeat</keyword>
<sequence>MKTIKPFRLSILTRPFRRQQRDILGVSVFAMASLAPEPLLMPDQDLWKLAADEIGPGNVLDLGVPKIEPEWLVSGYAYTAHQEDKTLCAAQAVFHGHAKSLLVSGDRYWLDGRATPAQPFERLRLDWAHAYGGPSEPENPEGIGSFDEVINGVHTRRLPNVELPGARQDVPGRHIAPAGFGAVPPDRPQRLALMGRAYDQQWLQHEYPGFAEDMDWRYFNAAPADQRLPGQRELPPGAAYELWNMHPRQPVMRGQLPDWHARCFASFQKDGGALSEISLRLSTAWFFPHAERVILVWHGASPIAEDDAADVKHIMPALELRGQPRPLDHYQQVLQQRIDPAKAVLVLRDSDLVPKAVMGPWAGEQMPDLASLPLVRNLRAGRQREHERMRARLLAQGLDPEQYLPPLSEPDLRPPASMDDLPDFAEKADRALEQMRAAAVARSTEDQAQAVARGMPAAIQPDIDIPPLSQMDPRTLSGEIQAGIDKAMTEVASQTGKPVQRRFDPDRLLRDLARLEEDAARERRTQPTPDEAADSARLREQAGHVARMGHLYGAHLLEPAPAASSLRSRRLRRRLEAAASGERRFAGMNFAGANLSGLDLRGADFTGANLEDVDFSDARLDGCNFTRAVLARARLVRASLADARLDEANLGGAHCEGANFTGVSFMQTRCSKTIFRSCVLAKATFNQSDLLESEWVRCDARGSHWEQMTMVKLALEDMAFDDAAFKQVSWIECSLKGTSFVRAALNACAFITVHAQEGVDFTEASLVTCSFVHGCSLVQAVFCAASLRQCGLRGAILVGADLAKAHLEGCDLSECDLRRARLEGLNAGESLFIRADLREASLRGANLIDANLSKADLRFASLQDANLFRADVSQAAIDGSTNFIGAYTHGAKTLPARTTEPAR</sequence>
<feature type="domain" description="DUF2169" evidence="3">
    <location>
        <begin position="20"/>
        <end position="298"/>
    </location>
</feature>
<dbReference type="Pfam" id="PF09937">
    <property type="entry name" value="DUF2169"/>
    <property type="match status" value="1"/>
</dbReference>
<dbReference type="PANTHER" id="PTHR47485">
    <property type="entry name" value="THYLAKOID LUMENAL 17.4 KDA PROTEIN, CHLOROPLASTIC"/>
    <property type="match status" value="1"/>
</dbReference>
<feature type="region of interest" description="Disordered" evidence="2">
    <location>
        <begin position="517"/>
        <end position="536"/>
    </location>
</feature>
<dbReference type="InterPro" id="IPR018683">
    <property type="entry name" value="DUF2169"/>
</dbReference>
<evidence type="ECO:0000256" key="1">
    <source>
        <dbReference type="ARBA" id="ARBA00022737"/>
    </source>
</evidence>
<protein>
    <submittedName>
        <fullName evidence="4">Secreted effector protein PipB2</fullName>
    </submittedName>
</protein>
<dbReference type="InterPro" id="IPR001646">
    <property type="entry name" value="5peptide_repeat"/>
</dbReference>
<proteinExistence type="predicted"/>
<dbReference type="SUPFAM" id="SSF141571">
    <property type="entry name" value="Pentapeptide repeat-like"/>
    <property type="match status" value="2"/>
</dbReference>
<dbReference type="AlphaFoldDB" id="A0A679IN06"/>
<reference evidence="4" key="1">
    <citation type="submission" date="2019-12" db="EMBL/GenBank/DDBJ databases">
        <authorList>
            <person name="Cremers G."/>
        </authorList>
    </citation>
    <scope>NUCLEOTIDE SEQUENCE</scope>
    <source>
        <strain evidence="4">Vvax</strain>
    </source>
</reference>
<dbReference type="RefSeq" id="WP_339088498.1">
    <property type="nucleotide sequence ID" value="NZ_LR743507.1"/>
</dbReference>
<dbReference type="Gene3D" id="2.160.20.80">
    <property type="entry name" value="E3 ubiquitin-protein ligase SopA"/>
    <property type="match status" value="2"/>
</dbReference>
<organism evidence="4">
    <name type="scientific">Variovorax paradoxus</name>
    <dbReference type="NCBI Taxonomy" id="34073"/>
    <lineage>
        <taxon>Bacteria</taxon>
        <taxon>Pseudomonadati</taxon>
        <taxon>Pseudomonadota</taxon>
        <taxon>Betaproteobacteria</taxon>
        <taxon>Burkholderiales</taxon>
        <taxon>Comamonadaceae</taxon>
        <taxon>Variovorax</taxon>
    </lineage>
</organism>
<evidence type="ECO:0000256" key="2">
    <source>
        <dbReference type="SAM" id="MobiDB-lite"/>
    </source>
</evidence>
<evidence type="ECO:0000313" key="4">
    <source>
        <dbReference type="EMBL" id="CAA2100467.1"/>
    </source>
</evidence>